<dbReference type="Pfam" id="PF25973">
    <property type="entry name" value="BSH_CzcB"/>
    <property type="match status" value="1"/>
</dbReference>
<dbReference type="NCBIfam" id="TIGR01730">
    <property type="entry name" value="RND_mfp"/>
    <property type="match status" value="1"/>
</dbReference>
<evidence type="ECO:0000256" key="2">
    <source>
        <dbReference type="ARBA" id="ARBA00022448"/>
    </source>
</evidence>
<evidence type="ECO:0000256" key="3">
    <source>
        <dbReference type="SAM" id="MobiDB-lite"/>
    </source>
</evidence>
<evidence type="ECO:0000313" key="7">
    <source>
        <dbReference type="Proteomes" id="UP001238179"/>
    </source>
</evidence>
<feature type="domain" description="CzcB-like barrel-sandwich hybrid" evidence="4">
    <location>
        <begin position="84"/>
        <end position="216"/>
    </location>
</feature>
<dbReference type="GO" id="GO:0016020">
    <property type="term" value="C:membrane"/>
    <property type="evidence" value="ECO:0007669"/>
    <property type="project" value="InterPro"/>
</dbReference>
<reference evidence="7" key="1">
    <citation type="journal article" date="2023" name="Int. J. Syst. Evol. Microbiol.">
        <title>Mesoterricola silvestris gen. nov., sp. nov., Mesoterricola sediminis sp. nov., Geothrix oryzae sp. nov., Geothrix edaphica sp. nov., Geothrix rubra sp. nov., and Geothrix limicola sp. nov., six novel members of Acidobacteriota isolated from soils.</title>
        <authorList>
            <person name="Itoh H."/>
            <person name="Sugisawa Y."/>
            <person name="Mise K."/>
            <person name="Xu Z."/>
            <person name="Kuniyasu M."/>
            <person name="Ushijima N."/>
            <person name="Kawano K."/>
            <person name="Kobayashi E."/>
            <person name="Shiratori Y."/>
            <person name="Masuda Y."/>
            <person name="Senoo K."/>
        </authorList>
    </citation>
    <scope>NUCLEOTIDE SEQUENCE [LARGE SCALE GENOMIC DNA]</scope>
    <source>
        <strain evidence="7">W79</strain>
    </source>
</reference>
<accession>A0AA48GPY5</accession>
<evidence type="ECO:0000259" key="5">
    <source>
        <dbReference type="Pfam" id="PF25975"/>
    </source>
</evidence>
<keyword evidence="7" id="KW-1185">Reference proteome</keyword>
<dbReference type="GO" id="GO:0060003">
    <property type="term" value="P:copper ion export"/>
    <property type="evidence" value="ECO:0007669"/>
    <property type="project" value="TreeGrafter"/>
</dbReference>
<organism evidence="6 7">
    <name type="scientific">Mesoterricola silvestris</name>
    <dbReference type="NCBI Taxonomy" id="2927979"/>
    <lineage>
        <taxon>Bacteria</taxon>
        <taxon>Pseudomonadati</taxon>
        <taxon>Acidobacteriota</taxon>
        <taxon>Holophagae</taxon>
        <taxon>Holophagales</taxon>
        <taxon>Holophagaceae</taxon>
        <taxon>Mesoterricola</taxon>
    </lineage>
</organism>
<dbReference type="EMBL" id="AP027080">
    <property type="protein sequence ID" value="BDU72030.1"/>
    <property type="molecule type" value="Genomic_DNA"/>
</dbReference>
<evidence type="ECO:0000256" key="1">
    <source>
        <dbReference type="ARBA" id="ARBA00009477"/>
    </source>
</evidence>
<evidence type="ECO:0000313" key="6">
    <source>
        <dbReference type="EMBL" id="BDU72030.1"/>
    </source>
</evidence>
<dbReference type="Gene3D" id="2.40.30.170">
    <property type="match status" value="1"/>
</dbReference>
<protein>
    <recommendedName>
        <fullName evidence="8">Efflux RND transporter periplasmic adaptor subunit</fullName>
    </recommendedName>
</protein>
<evidence type="ECO:0008006" key="8">
    <source>
        <dbReference type="Google" id="ProtNLM"/>
    </source>
</evidence>
<comment type="similarity">
    <text evidence="1">Belongs to the membrane fusion protein (MFP) (TC 8.A.1) family.</text>
</comment>
<feature type="compositionally biased region" description="Basic and acidic residues" evidence="3">
    <location>
        <begin position="25"/>
        <end position="36"/>
    </location>
</feature>
<feature type="domain" description="CzcB-like C-terminal circularly permuted SH3-like" evidence="5">
    <location>
        <begin position="303"/>
        <end position="362"/>
    </location>
</feature>
<dbReference type="PANTHER" id="PTHR30097">
    <property type="entry name" value="CATION EFFLUX SYSTEM PROTEIN CUSB"/>
    <property type="match status" value="1"/>
</dbReference>
<evidence type="ECO:0000259" key="4">
    <source>
        <dbReference type="Pfam" id="PF25973"/>
    </source>
</evidence>
<dbReference type="InterPro" id="IPR058649">
    <property type="entry name" value="CzcB_C"/>
</dbReference>
<dbReference type="Proteomes" id="UP001238179">
    <property type="component" value="Chromosome"/>
</dbReference>
<sequence>MNRVAMSLPLALLLLAGPGCSRKSAAREEAGNHEHGPQAPEPGGGPVPLEGIRGLRLMKVPEPRLEARWVPGEAIGDETAQALLSSPVKGIVSRILTAPGQTRGAGTVLALIQSPELAHLKAQWISAKARLSRTQADLAREERLFQAGAGARRDLESARSEADTARAEEEAARLGLEAVGLKPGDAGASFALKAPSGGAVVAWKVQRGQGVEAGQELGSFQAAQATVVRLELSQPGPQEWNPGAGSEVRQANGRTWKARLEGTPSALTTDTRRLSYRLRLLGGPLPIPGTPVEVKVPLERGVYLPQSALQQMEGRWGVFVVEKGHAAFRPVKRGAEVKDDVLVLEGLKSGDTVVAEGAYLLKAYQQKRTQPEGEEEGHGH</sequence>
<dbReference type="Gene3D" id="2.40.420.20">
    <property type="match status" value="1"/>
</dbReference>
<dbReference type="Pfam" id="PF25975">
    <property type="entry name" value="CzcB_C"/>
    <property type="match status" value="1"/>
</dbReference>
<dbReference type="InterPro" id="IPR051909">
    <property type="entry name" value="MFP_Cation_Efflux"/>
</dbReference>
<dbReference type="AlphaFoldDB" id="A0AA48GPY5"/>
<feature type="region of interest" description="Disordered" evidence="3">
    <location>
        <begin position="24"/>
        <end position="49"/>
    </location>
</feature>
<gene>
    <name evidence="6" type="ORF">METEAL_12040</name>
</gene>
<dbReference type="GO" id="GO:0022857">
    <property type="term" value="F:transmembrane transporter activity"/>
    <property type="evidence" value="ECO:0007669"/>
    <property type="project" value="InterPro"/>
</dbReference>
<dbReference type="RefSeq" id="WP_316414934.1">
    <property type="nucleotide sequence ID" value="NZ_AP027080.1"/>
</dbReference>
<keyword evidence="2" id="KW-0813">Transport</keyword>
<name>A0AA48GPY5_9BACT</name>
<dbReference type="PANTHER" id="PTHR30097:SF4">
    <property type="entry name" value="SLR6042 PROTEIN"/>
    <property type="match status" value="1"/>
</dbReference>
<dbReference type="GO" id="GO:0015679">
    <property type="term" value="P:plasma membrane copper ion transport"/>
    <property type="evidence" value="ECO:0007669"/>
    <property type="project" value="TreeGrafter"/>
</dbReference>
<dbReference type="InterPro" id="IPR058647">
    <property type="entry name" value="BSH_CzcB-like"/>
</dbReference>
<dbReference type="KEGG" id="msil:METEAL_12040"/>
<dbReference type="Gene3D" id="1.10.287.470">
    <property type="entry name" value="Helix hairpin bin"/>
    <property type="match status" value="1"/>
</dbReference>
<dbReference type="InterPro" id="IPR006143">
    <property type="entry name" value="RND_pump_MFP"/>
</dbReference>
<dbReference type="GO" id="GO:0030313">
    <property type="term" value="C:cell envelope"/>
    <property type="evidence" value="ECO:0007669"/>
    <property type="project" value="TreeGrafter"/>
</dbReference>
<dbReference type="Gene3D" id="2.40.50.100">
    <property type="match status" value="1"/>
</dbReference>
<dbReference type="SUPFAM" id="SSF111369">
    <property type="entry name" value="HlyD-like secretion proteins"/>
    <property type="match status" value="1"/>
</dbReference>
<proteinExistence type="inferred from homology"/>